<dbReference type="InterPro" id="IPR050259">
    <property type="entry name" value="SDR"/>
</dbReference>
<keyword evidence="4" id="KW-1185">Reference proteome</keyword>
<dbReference type="GO" id="GO:0008202">
    <property type="term" value="P:steroid metabolic process"/>
    <property type="evidence" value="ECO:0007669"/>
    <property type="project" value="UniProtKB-KW"/>
</dbReference>
<accession>A0A7Y0L6E7</accession>
<dbReference type="InterPro" id="IPR036291">
    <property type="entry name" value="NAD(P)-bd_dom_sf"/>
</dbReference>
<keyword evidence="2" id="KW-0753">Steroid metabolism</keyword>
<dbReference type="EMBL" id="JABBVZ010000089">
    <property type="protein sequence ID" value="NMP24173.1"/>
    <property type="molecule type" value="Genomic_DNA"/>
</dbReference>
<dbReference type="PANTHER" id="PTHR42879">
    <property type="entry name" value="3-OXOACYL-(ACYL-CARRIER-PROTEIN) REDUCTASE"/>
    <property type="match status" value="1"/>
</dbReference>
<comment type="caution">
    <text evidence="3">The sequence shown here is derived from an EMBL/GenBank/DDBJ whole genome shotgun (WGS) entry which is preliminary data.</text>
</comment>
<evidence type="ECO:0000313" key="4">
    <source>
        <dbReference type="Proteomes" id="UP000533476"/>
    </source>
</evidence>
<comment type="similarity">
    <text evidence="1">Belongs to the short-chain dehydrogenases/reductases (SDR) family.</text>
</comment>
<dbReference type="PANTHER" id="PTHR42879:SF6">
    <property type="entry name" value="NADPH-DEPENDENT REDUCTASE BACG"/>
    <property type="match status" value="1"/>
</dbReference>
<reference evidence="3 4" key="1">
    <citation type="submission" date="2020-04" db="EMBL/GenBank/DDBJ databases">
        <authorList>
            <person name="Zhang R."/>
            <person name="Schippers A."/>
        </authorList>
    </citation>
    <scope>NUCLEOTIDE SEQUENCE [LARGE SCALE GENOMIC DNA]</scope>
    <source>
        <strain evidence="3 4">DSM 109850</strain>
    </source>
</reference>
<proteinExistence type="inferred from homology"/>
<protein>
    <submittedName>
        <fullName evidence="3">SDR family oxidoreductase</fullName>
    </submittedName>
</protein>
<dbReference type="InterPro" id="IPR002347">
    <property type="entry name" value="SDR_fam"/>
</dbReference>
<sequence>MDLELKDKVILVMGASRGLGRAVAEVVGAEGARVIGTSRQPGLDLVLDTGDLGSCQAAVEALKGEQLDGIFINTGGPRPGDFRDLSDEDWQEAFVKLLQGPLHVVRGLLPRVKADGALLFNTSSSIQTPIAHLLLSNVFRAGIYALVKTLVDELSPRQIRVNAIVPGRIETERVRELDQNSARIQNESVDVVVQRMTGRIPLGRYGRAEEFGRLAAFLLSPTASYINGTAVWVDGGQNRSL</sequence>
<keyword evidence="2" id="KW-0443">Lipid metabolism</keyword>
<dbReference type="Gene3D" id="3.40.50.720">
    <property type="entry name" value="NAD(P)-binding Rossmann-like Domain"/>
    <property type="match status" value="1"/>
</dbReference>
<dbReference type="Pfam" id="PF13561">
    <property type="entry name" value="adh_short_C2"/>
    <property type="match status" value="1"/>
</dbReference>
<dbReference type="Proteomes" id="UP000533476">
    <property type="component" value="Unassembled WGS sequence"/>
</dbReference>
<name>A0A7Y0L6E7_9FIRM</name>
<organism evidence="3 4">
    <name type="scientific">Sulfobacillus harzensis</name>
    <dbReference type="NCBI Taxonomy" id="2729629"/>
    <lineage>
        <taxon>Bacteria</taxon>
        <taxon>Bacillati</taxon>
        <taxon>Bacillota</taxon>
        <taxon>Clostridia</taxon>
        <taxon>Eubacteriales</taxon>
        <taxon>Clostridiales Family XVII. Incertae Sedis</taxon>
        <taxon>Sulfobacillus</taxon>
    </lineage>
</organism>
<dbReference type="AlphaFoldDB" id="A0A7Y0L6E7"/>
<evidence type="ECO:0000256" key="2">
    <source>
        <dbReference type="ARBA" id="ARBA00023221"/>
    </source>
</evidence>
<dbReference type="RefSeq" id="WP_169102051.1">
    <property type="nucleotide sequence ID" value="NZ_JABBVZ010000089.1"/>
</dbReference>
<dbReference type="PRINTS" id="PR00081">
    <property type="entry name" value="GDHRDH"/>
</dbReference>
<evidence type="ECO:0000256" key="1">
    <source>
        <dbReference type="ARBA" id="ARBA00006484"/>
    </source>
</evidence>
<dbReference type="SUPFAM" id="SSF51735">
    <property type="entry name" value="NAD(P)-binding Rossmann-fold domains"/>
    <property type="match status" value="1"/>
</dbReference>
<evidence type="ECO:0000313" key="3">
    <source>
        <dbReference type="EMBL" id="NMP24173.1"/>
    </source>
</evidence>
<gene>
    <name evidence="3" type="ORF">HIJ39_17720</name>
</gene>